<keyword evidence="9" id="KW-1185">Reference proteome</keyword>
<proteinExistence type="predicted"/>
<comment type="subcellular location">
    <subcellularLocation>
        <location evidence="1">Membrane</location>
        <topology evidence="1">Multi-pass membrane protein</topology>
    </subcellularLocation>
</comment>
<evidence type="ECO:0000256" key="5">
    <source>
        <dbReference type="SAM" id="MobiDB-lite"/>
    </source>
</evidence>
<feature type="transmembrane region" description="Helical" evidence="6">
    <location>
        <begin position="238"/>
        <end position="256"/>
    </location>
</feature>
<organism evidence="8 9">
    <name type="scientific">Diaporthe eres</name>
    <name type="common">Phomopsis oblonga</name>
    <dbReference type="NCBI Taxonomy" id="83184"/>
    <lineage>
        <taxon>Eukaryota</taxon>
        <taxon>Fungi</taxon>
        <taxon>Dikarya</taxon>
        <taxon>Ascomycota</taxon>
        <taxon>Pezizomycotina</taxon>
        <taxon>Sordariomycetes</taxon>
        <taxon>Sordariomycetidae</taxon>
        <taxon>Diaporthales</taxon>
        <taxon>Diaporthaceae</taxon>
        <taxon>Diaporthe</taxon>
        <taxon>Diaporthe eres species complex</taxon>
    </lineage>
</organism>
<dbReference type="PANTHER" id="PTHR43341:SF39">
    <property type="entry name" value="AMINO ACID TRANSPORTER (EUROFUNG)-RELATED"/>
    <property type="match status" value="1"/>
</dbReference>
<keyword evidence="4 6" id="KW-0472">Membrane</keyword>
<keyword evidence="2 6" id="KW-0812">Transmembrane</keyword>
<feature type="transmembrane region" description="Helical" evidence="6">
    <location>
        <begin position="150"/>
        <end position="169"/>
    </location>
</feature>
<dbReference type="Proteomes" id="UP001430848">
    <property type="component" value="Unassembled WGS sequence"/>
</dbReference>
<evidence type="ECO:0000313" key="9">
    <source>
        <dbReference type="Proteomes" id="UP001430848"/>
    </source>
</evidence>
<feature type="transmembrane region" description="Helical" evidence="6">
    <location>
        <begin position="414"/>
        <end position="435"/>
    </location>
</feature>
<feature type="domain" description="Amino acid permease/ SLC12A" evidence="7">
    <location>
        <begin position="103"/>
        <end position="471"/>
    </location>
</feature>
<dbReference type="InterPro" id="IPR004841">
    <property type="entry name" value="AA-permease/SLC12A_dom"/>
</dbReference>
<dbReference type="PIRSF" id="PIRSF006060">
    <property type="entry name" value="AA_transporter"/>
    <property type="match status" value="1"/>
</dbReference>
<evidence type="ECO:0000256" key="4">
    <source>
        <dbReference type="ARBA" id="ARBA00023136"/>
    </source>
</evidence>
<name>A0ABR1PFR4_DIAER</name>
<feature type="transmembrane region" description="Helical" evidence="6">
    <location>
        <begin position="116"/>
        <end position="138"/>
    </location>
</feature>
<keyword evidence="3 6" id="KW-1133">Transmembrane helix</keyword>
<dbReference type="Pfam" id="PF00324">
    <property type="entry name" value="AA_permease"/>
    <property type="match status" value="2"/>
</dbReference>
<evidence type="ECO:0000256" key="6">
    <source>
        <dbReference type="SAM" id="Phobius"/>
    </source>
</evidence>
<dbReference type="Gene3D" id="1.20.1740.10">
    <property type="entry name" value="Amino acid/polyamine transporter I"/>
    <property type="match status" value="2"/>
</dbReference>
<evidence type="ECO:0000256" key="1">
    <source>
        <dbReference type="ARBA" id="ARBA00004141"/>
    </source>
</evidence>
<feature type="domain" description="Amino acid permease/ SLC12A" evidence="7">
    <location>
        <begin position="50"/>
        <end position="102"/>
    </location>
</feature>
<feature type="transmembrane region" description="Helical" evidence="6">
    <location>
        <begin position="441"/>
        <end position="463"/>
    </location>
</feature>
<comment type="caution">
    <text evidence="8">The sequence shown here is derived from an EMBL/GenBank/DDBJ whole genome shotgun (WGS) entry which is preliminary data.</text>
</comment>
<dbReference type="InterPro" id="IPR050524">
    <property type="entry name" value="APC_YAT"/>
</dbReference>
<evidence type="ECO:0000259" key="7">
    <source>
        <dbReference type="Pfam" id="PF00324"/>
    </source>
</evidence>
<feature type="transmembrane region" description="Helical" evidence="6">
    <location>
        <begin position="340"/>
        <end position="360"/>
    </location>
</feature>
<feature type="transmembrane region" description="Helical" evidence="6">
    <location>
        <begin position="366"/>
        <end position="393"/>
    </location>
</feature>
<feature type="compositionally biased region" description="Basic and acidic residues" evidence="5">
    <location>
        <begin position="1"/>
        <end position="10"/>
    </location>
</feature>
<feature type="transmembrane region" description="Helical" evidence="6">
    <location>
        <begin position="51"/>
        <end position="72"/>
    </location>
</feature>
<evidence type="ECO:0000256" key="3">
    <source>
        <dbReference type="ARBA" id="ARBA00022989"/>
    </source>
</evidence>
<accession>A0ABR1PFR4</accession>
<feature type="region of interest" description="Disordered" evidence="5">
    <location>
        <begin position="1"/>
        <end position="26"/>
    </location>
</feature>
<evidence type="ECO:0000313" key="8">
    <source>
        <dbReference type="EMBL" id="KAK7735758.1"/>
    </source>
</evidence>
<sequence length="520" mass="56883">MGDLEDRKEPLGISSAQSTSDTNVGDVKVAGGGLERRAEFETQRGLSPRHVQLMAIGGSIGTGLFVGIGSVLSEAGPLSLVLGYLFWGIMFVWPCYLCVAEMLATVIQFWNTDINPAAWIALAMGVCVFLNVVAVKWYGESEFVMASLKVLLLIGLVMVTLVTMCGGNPQKDAYGFRNWGGGNYMIPYYTEGNTGRFLGWWSVVIYAGFTIAGPDMLAISAGEIQNPRHTIPRLAKLIFYRLVGFYVIGVLAVGIICSPTDPRLMGALEDSSAGAAASPWVIGIQNLGITGLPSLINFLILTSGLSCGNAYLYSASRTLYGLARDGQAPRFLLTCTKAGVPIYCVAAVSLITCITFLVSSNNTVTVFYWFVDLTTTALIATYTGMLWTFIGWYRARMAQPDAVPLSSLPYIAPLTPWSAYFACGLGCFTLLFIGFDVFVPFNYQTFITDYFAVAFGPFMFVLWKVVKRTRFVSAAEADLLSGKAECDEECRIWEDGGIEENNRARLEGMNVFRRAWEKLW</sequence>
<reference evidence="8 9" key="1">
    <citation type="submission" date="2024-02" db="EMBL/GenBank/DDBJ databases">
        <title>De novo assembly and annotation of 12 fungi associated with fruit tree decline syndrome in Ontario, Canada.</title>
        <authorList>
            <person name="Sulman M."/>
            <person name="Ellouze W."/>
            <person name="Ilyukhin E."/>
        </authorList>
    </citation>
    <scope>NUCLEOTIDE SEQUENCE [LARGE SCALE GENOMIC DNA]</scope>
    <source>
        <strain evidence="8 9">M169</strain>
    </source>
</reference>
<evidence type="ECO:0000256" key="2">
    <source>
        <dbReference type="ARBA" id="ARBA00022692"/>
    </source>
</evidence>
<gene>
    <name evidence="8" type="ORF">SLS63_003716</name>
</gene>
<protein>
    <recommendedName>
        <fullName evidence="7">Amino acid permease/ SLC12A domain-containing protein</fullName>
    </recommendedName>
</protein>
<feature type="transmembrane region" description="Helical" evidence="6">
    <location>
        <begin position="197"/>
        <end position="217"/>
    </location>
</feature>
<dbReference type="PANTHER" id="PTHR43341">
    <property type="entry name" value="AMINO ACID PERMEASE"/>
    <property type="match status" value="1"/>
</dbReference>
<feature type="compositionally biased region" description="Polar residues" evidence="5">
    <location>
        <begin position="14"/>
        <end position="23"/>
    </location>
</feature>
<dbReference type="EMBL" id="JAKNSF020000012">
    <property type="protein sequence ID" value="KAK7735758.1"/>
    <property type="molecule type" value="Genomic_DNA"/>
</dbReference>
<feature type="transmembrane region" description="Helical" evidence="6">
    <location>
        <begin position="84"/>
        <end position="110"/>
    </location>
</feature>